<protein>
    <submittedName>
        <fullName evidence="1">Uncharacterized protein</fullName>
    </submittedName>
</protein>
<reference evidence="1 2" key="1">
    <citation type="submission" date="2019-02" db="EMBL/GenBank/DDBJ databases">
        <title>Deep-cultivation of Planctomycetes and their phenomic and genomic characterization uncovers novel biology.</title>
        <authorList>
            <person name="Wiegand S."/>
            <person name="Jogler M."/>
            <person name="Boedeker C."/>
            <person name="Pinto D."/>
            <person name="Vollmers J."/>
            <person name="Rivas-Marin E."/>
            <person name="Kohn T."/>
            <person name="Peeters S.H."/>
            <person name="Heuer A."/>
            <person name="Rast P."/>
            <person name="Oberbeckmann S."/>
            <person name="Bunk B."/>
            <person name="Jeske O."/>
            <person name="Meyerdierks A."/>
            <person name="Storesund J.E."/>
            <person name="Kallscheuer N."/>
            <person name="Luecker S."/>
            <person name="Lage O.M."/>
            <person name="Pohl T."/>
            <person name="Merkel B.J."/>
            <person name="Hornburger P."/>
            <person name="Mueller R.-W."/>
            <person name="Bruemmer F."/>
            <person name="Labrenz M."/>
            <person name="Spormann A.M."/>
            <person name="Op den Camp H."/>
            <person name="Overmann J."/>
            <person name="Amann R."/>
            <person name="Jetten M.S.M."/>
            <person name="Mascher T."/>
            <person name="Medema M.H."/>
            <person name="Devos D.P."/>
            <person name="Kaster A.-K."/>
            <person name="Ovreas L."/>
            <person name="Rohde M."/>
            <person name="Galperin M.Y."/>
            <person name="Jogler C."/>
        </authorList>
    </citation>
    <scope>NUCLEOTIDE SEQUENCE [LARGE SCALE GENOMIC DNA]</scope>
    <source>
        <strain evidence="1 2">Pan189</strain>
    </source>
</reference>
<dbReference type="Proteomes" id="UP000317318">
    <property type="component" value="Chromosome"/>
</dbReference>
<evidence type="ECO:0000313" key="1">
    <source>
        <dbReference type="EMBL" id="QDT36927.1"/>
    </source>
</evidence>
<dbReference type="EMBL" id="CP036268">
    <property type="protein sequence ID" value="QDT36927.1"/>
    <property type="molecule type" value="Genomic_DNA"/>
</dbReference>
<dbReference type="KEGG" id="svp:Pan189_12910"/>
<dbReference type="RefSeq" id="WP_145363085.1">
    <property type="nucleotide sequence ID" value="NZ_CP036268.1"/>
</dbReference>
<organism evidence="1 2">
    <name type="scientific">Stratiformator vulcanicus</name>
    <dbReference type="NCBI Taxonomy" id="2527980"/>
    <lineage>
        <taxon>Bacteria</taxon>
        <taxon>Pseudomonadati</taxon>
        <taxon>Planctomycetota</taxon>
        <taxon>Planctomycetia</taxon>
        <taxon>Planctomycetales</taxon>
        <taxon>Planctomycetaceae</taxon>
        <taxon>Stratiformator</taxon>
    </lineage>
</organism>
<dbReference type="AlphaFoldDB" id="A0A517QZ53"/>
<proteinExistence type="predicted"/>
<sequence length="210" mass="23424">MSVLLLCRKCLAWKRAESGRCPRCGASLSADRPDPPRDELEAAIGPIETCLGEVRVRGDQSTGPASLYVTEQGLLFIPHRLEYRTIEGSDATAGSVVWTIAELFFMPLLVLRLVFRPDDSRVIATAVPRKAPFEQPGLPADWLMEDPGAFFIERTNILAIRRNWRGRYRILCVGHVVVGFAPLASGSSFRQKLESLAEDEQWRGLAWDIS</sequence>
<dbReference type="OrthoDB" id="280113at2"/>
<evidence type="ECO:0000313" key="2">
    <source>
        <dbReference type="Proteomes" id="UP000317318"/>
    </source>
</evidence>
<gene>
    <name evidence="1" type="ORF">Pan189_12910</name>
</gene>
<keyword evidence="2" id="KW-1185">Reference proteome</keyword>
<accession>A0A517QZ53</accession>
<name>A0A517QZ53_9PLAN</name>